<feature type="non-terminal residue" evidence="2">
    <location>
        <position position="276"/>
    </location>
</feature>
<reference evidence="2 3" key="1">
    <citation type="submission" date="2015-02" db="EMBL/GenBank/DDBJ databases">
        <title>Single-cell genomics of uncultivated deep-branching MTB reveals a conserved set of magnetosome genes.</title>
        <authorList>
            <person name="Kolinko S."/>
            <person name="Richter M."/>
            <person name="Glockner F.O."/>
            <person name="Brachmann A."/>
            <person name="Schuler D."/>
        </authorList>
    </citation>
    <scope>NUCLEOTIDE SEQUENCE [LARGE SCALE GENOMIC DNA]</scope>
    <source>
        <strain evidence="2">TM-1</strain>
    </source>
</reference>
<evidence type="ECO:0000256" key="1">
    <source>
        <dbReference type="SAM" id="SignalP"/>
    </source>
</evidence>
<feature type="signal peptide" evidence="1">
    <location>
        <begin position="1"/>
        <end position="27"/>
    </location>
</feature>
<keyword evidence="3" id="KW-1185">Reference proteome</keyword>
<sequence>MVKKIASGLVHMLLLLGCILAPGNAWAVDETLVPLIDKTLGFFRPLSQKVTGIQGNVITIERGKAPEMPEAFVKGMRLDIFREGETFYHPITNEPVGRFEKLVAAAEVIDVTPNAIKATVLSGKPQKSDTARMSSSKQRLLFYQGKTIDWFVGDAYYRQLKETDRFDILDTRGGSDDIAALLVEAKKSEAGVLAVVDGVNEGKDRFLRQRLFWVSDAKEISTDRLRISEDYISSLKSAADPFVASNDAPLLTYQLSTGYDLIAIGDLEGNKEKEML</sequence>
<gene>
    <name evidence="2" type="ORF">MBAV_003631</name>
</gene>
<keyword evidence="1" id="KW-0732">Signal</keyword>
<feature type="chain" id="PRO_5002461142" evidence="1">
    <location>
        <begin position="28"/>
        <end position="276"/>
    </location>
</feature>
<dbReference type="AlphaFoldDB" id="A0A0F3GQG3"/>
<comment type="caution">
    <text evidence="2">The sequence shown here is derived from an EMBL/GenBank/DDBJ whole genome shotgun (WGS) entry which is preliminary data.</text>
</comment>
<dbReference type="PROSITE" id="PS51257">
    <property type="entry name" value="PROKAR_LIPOPROTEIN"/>
    <property type="match status" value="1"/>
</dbReference>
<dbReference type="Proteomes" id="UP000033423">
    <property type="component" value="Unassembled WGS sequence"/>
</dbReference>
<organism evidence="2 3">
    <name type="scientific">Candidatus Magnetobacterium bavaricum</name>
    <dbReference type="NCBI Taxonomy" id="29290"/>
    <lineage>
        <taxon>Bacteria</taxon>
        <taxon>Pseudomonadati</taxon>
        <taxon>Nitrospirota</taxon>
        <taxon>Thermodesulfovibrionia</taxon>
        <taxon>Thermodesulfovibrionales</taxon>
        <taxon>Candidatus Magnetobacteriaceae</taxon>
        <taxon>Candidatus Magnetobacterium</taxon>
    </lineage>
</organism>
<evidence type="ECO:0000313" key="3">
    <source>
        <dbReference type="Proteomes" id="UP000033423"/>
    </source>
</evidence>
<proteinExistence type="predicted"/>
<protein>
    <submittedName>
        <fullName evidence="2">Uncharacterized protein</fullName>
    </submittedName>
</protein>
<dbReference type="EMBL" id="LACI01001583">
    <property type="protein sequence ID" value="KJU84175.1"/>
    <property type="molecule type" value="Genomic_DNA"/>
</dbReference>
<accession>A0A0F3GQG3</accession>
<name>A0A0F3GQG3_9BACT</name>
<evidence type="ECO:0000313" key="2">
    <source>
        <dbReference type="EMBL" id="KJU84175.1"/>
    </source>
</evidence>